<organism evidence="3 4">
    <name type="scientific">Romanomermis culicivorax</name>
    <name type="common">Nematode worm</name>
    <dbReference type="NCBI Taxonomy" id="13658"/>
    <lineage>
        <taxon>Eukaryota</taxon>
        <taxon>Metazoa</taxon>
        <taxon>Ecdysozoa</taxon>
        <taxon>Nematoda</taxon>
        <taxon>Enoplea</taxon>
        <taxon>Dorylaimia</taxon>
        <taxon>Mermithida</taxon>
        <taxon>Mermithoidea</taxon>
        <taxon>Mermithidae</taxon>
        <taxon>Romanomermis</taxon>
    </lineage>
</organism>
<feature type="compositionally biased region" description="Polar residues" evidence="1">
    <location>
        <begin position="68"/>
        <end position="80"/>
    </location>
</feature>
<dbReference type="Proteomes" id="UP000887565">
    <property type="component" value="Unplaced"/>
</dbReference>
<keyword evidence="2" id="KW-0732">Signal</keyword>
<evidence type="ECO:0000256" key="2">
    <source>
        <dbReference type="SAM" id="SignalP"/>
    </source>
</evidence>
<sequence length="90" mass="9690">MKTIILITCIALIALIASSNALVRAVDHIAGAGENVAERQTNKRKQNAENIENRNTNRANRISGRELGQSQDAADNQQRHASGILNAATN</sequence>
<dbReference type="WBParaSite" id="nRc.2.0.1.t17408-RA">
    <property type="protein sequence ID" value="nRc.2.0.1.t17408-RA"/>
    <property type="gene ID" value="nRc.2.0.1.g17408"/>
</dbReference>
<proteinExistence type="predicted"/>
<feature type="signal peptide" evidence="2">
    <location>
        <begin position="1"/>
        <end position="21"/>
    </location>
</feature>
<evidence type="ECO:0000313" key="4">
    <source>
        <dbReference type="WBParaSite" id="nRc.2.0.1.t17408-RA"/>
    </source>
</evidence>
<name>A0A915ITN9_ROMCU</name>
<feature type="chain" id="PRO_5037769206" evidence="2">
    <location>
        <begin position="22"/>
        <end position="90"/>
    </location>
</feature>
<feature type="region of interest" description="Disordered" evidence="1">
    <location>
        <begin position="37"/>
        <end position="90"/>
    </location>
</feature>
<protein>
    <submittedName>
        <fullName evidence="4">Uncharacterized protein</fullName>
    </submittedName>
</protein>
<reference evidence="4" key="1">
    <citation type="submission" date="2022-11" db="UniProtKB">
        <authorList>
            <consortium name="WormBaseParasite"/>
        </authorList>
    </citation>
    <scope>IDENTIFICATION</scope>
</reference>
<feature type="compositionally biased region" description="Polar residues" evidence="1">
    <location>
        <begin position="48"/>
        <end position="60"/>
    </location>
</feature>
<evidence type="ECO:0000256" key="1">
    <source>
        <dbReference type="SAM" id="MobiDB-lite"/>
    </source>
</evidence>
<accession>A0A915ITN9</accession>
<dbReference type="AlphaFoldDB" id="A0A915ITN9"/>
<evidence type="ECO:0000313" key="3">
    <source>
        <dbReference type="Proteomes" id="UP000887565"/>
    </source>
</evidence>
<keyword evidence="3" id="KW-1185">Reference proteome</keyword>